<dbReference type="AlphaFoldDB" id="A0AAD8IMD9"/>
<dbReference type="InterPro" id="IPR014710">
    <property type="entry name" value="RmlC-like_jellyroll"/>
</dbReference>
<reference evidence="5" key="2">
    <citation type="submission" date="2023-05" db="EMBL/GenBank/DDBJ databases">
        <authorList>
            <person name="Schelkunov M.I."/>
        </authorList>
    </citation>
    <scope>NUCLEOTIDE SEQUENCE</scope>
    <source>
        <strain evidence="5">Hsosn_3</strain>
        <tissue evidence="5">Leaf</tissue>
    </source>
</reference>
<evidence type="ECO:0000313" key="5">
    <source>
        <dbReference type="EMBL" id="KAK1387788.1"/>
    </source>
</evidence>
<reference evidence="5" key="1">
    <citation type="submission" date="2023-02" db="EMBL/GenBank/DDBJ databases">
        <title>Genome of toxic invasive species Heracleum sosnowskyi carries increased number of genes despite the absence of recent whole-genome duplications.</title>
        <authorList>
            <person name="Schelkunov M."/>
            <person name="Shtratnikova V."/>
            <person name="Makarenko M."/>
            <person name="Klepikova A."/>
            <person name="Omelchenko D."/>
            <person name="Novikova G."/>
            <person name="Obukhova E."/>
            <person name="Bogdanov V."/>
            <person name="Penin A."/>
            <person name="Logacheva M."/>
        </authorList>
    </citation>
    <scope>NUCLEOTIDE SEQUENCE</scope>
    <source>
        <strain evidence="5">Hsosn_3</strain>
        <tissue evidence="5">Leaf</tissue>
    </source>
</reference>
<keyword evidence="1" id="KW-0406">Ion transport</keyword>
<organism evidence="5 6">
    <name type="scientific">Heracleum sosnowskyi</name>
    <dbReference type="NCBI Taxonomy" id="360622"/>
    <lineage>
        <taxon>Eukaryota</taxon>
        <taxon>Viridiplantae</taxon>
        <taxon>Streptophyta</taxon>
        <taxon>Embryophyta</taxon>
        <taxon>Tracheophyta</taxon>
        <taxon>Spermatophyta</taxon>
        <taxon>Magnoliopsida</taxon>
        <taxon>eudicotyledons</taxon>
        <taxon>Gunneridae</taxon>
        <taxon>Pentapetalae</taxon>
        <taxon>asterids</taxon>
        <taxon>campanulids</taxon>
        <taxon>Apiales</taxon>
        <taxon>Apiaceae</taxon>
        <taxon>Apioideae</taxon>
        <taxon>apioid superclade</taxon>
        <taxon>Tordylieae</taxon>
        <taxon>Tordyliinae</taxon>
        <taxon>Heracleum</taxon>
    </lineage>
</organism>
<dbReference type="SUPFAM" id="SSF51206">
    <property type="entry name" value="cAMP-binding domain-like"/>
    <property type="match status" value="1"/>
</dbReference>
<dbReference type="Gene3D" id="2.60.120.10">
    <property type="entry name" value="Jelly Rolls"/>
    <property type="match status" value="1"/>
</dbReference>
<feature type="transmembrane region" description="Helical" evidence="3">
    <location>
        <begin position="71"/>
        <end position="90"/>
    </location>
</feature>
<gene>
    <name evidence="5" type="ORF">POM88_015966</name>
</gene>
<accession>A0AAD8IMD9</accession>
<feature type="transmembrane region" description="Helical" evidence="3">
    <location>
        <begin position="321"/>
        <end position="344"/>
    </location>
</feature>
<dbReference type="PANTHER" id="PTHR45651">
    <property type="entry name" value="CYCLIC NUCLEOTIDE-GATED ION CHANNEL 15-RELATED-RELATED"/>
    <property type="match status" value="1"/>
</dbReference>
<evidence type="ECO:0000313" key="6">
    <source>
        <dbReference type="Proteomes" id="UP001237642"/>
    </source>
</evidence>
<proteinExistence type="predicted"/>
<dbReference type="InterPro" id="IPR018490">
    <property type="entry name" value="cNMP-bd_dom_sf"/>
</dbReference>
<dbReference type="PANTHER" id="PTHR45651:SF11">
    <property type="entry name" value="CYCLIC NUCLEOTIDE-GATED ION CHANNEL 20, CHLOROPLASTIC-RELATED"/>
    <property type="match status" value="1"/>
</dbReference>
<keyword evidence="1" id="KW-1071">Ligand-gated ion channel</keyword>
<dbReference type="Gene3D" id="1.10.287.630">
    <property type="entry name" value="Helix hairpin bin"/>
    <property type="match status" value="1"/>
</dbReference>
<feature type="transmembrane region" description="Helical" evidence="3">
    <location>
        <begin position="151"/>
        <end position="175"/>
    </location>
</feature>
<keyword evidence="6" id="KW-1185">Reference proteome</keyword>
<feature type="transmembrane region" description="Helical" evidence="3">
    <location>
        <begin position="110"/>
        <end position="130"/>
    </location>
</feature>
<dbReference type="SUPFAM" id="SSF81324">
    <property type="entry name" value="Voltage-gated potassium channels"/>
    <property type="match status" value="1"/>
</dbReference>
<sequence>MNEREKDKVLMHSASSICIPVNSPGSDNREFHNAHYEDPKGWARRIFSSLSQLIPGIMHPHAKSVRRWNKIFIFSCLFTGILDTLFLFLLHAKQDNMCIAVNGTMTKAFIVLRSQANLIYLLHMVLKFRLAYFASESRILVEHPKRIALNYLSGYFLVDFFVILPFSQVIMWLVLQKFNGSSRANDAVNFLQAAIEFQYLAMFFRVVLPTVAGQSTSGFIFDSWVKQCLRDACGELWCLDYIYCSHGNTNKRFEDDPTSWEKWKANKNATACFGRGGFQYGIYVEAVSLTTKTNLPIRYLYSLFWGFQQISTMAGNQIPAFFVYEVLFTMSITAMGLVLFSLLVGNMQNFLQALGRKSLEMSVRSLDIEQWMRLRQVPEELRRQARESERYNWAATGGLNESTLLENLPEDLQRDIGRHAYNFVEKFPIFALMDDSILDAIRERLKHKTYIKGSKIMVRGGLIDKIVFIVQGKVESIGEDKNTVLLSEGNVCGEELITSCLVYSGTNRDGKRIRIPVYKLLSNKMVRCLTNVEAYTLRAADLEEVIHLYTGNLIRNPSDQGAIRKESASRQGHGSNRLKLAWRCRKKRLND</sequence>
<feature type="domain" description="Cyclic nucleotide-binding" evidence="4">
    <location>
        <begin position="429"/>
        <end position="508"/>
    </location>
</feature>
<dbReference type="CDD" id="cd00038">
    <property type="entry name" value="CAP_ED"/>
    <property type="match status" value="1"/>
</dbReference>
<keyword evidence="2" id="KW-0407">Ion channel</keyword>
<dbReference type="GO" id="GO:0016020">
    <property type="term" value="C:membrane"/>
    <property type="evidence" value="ECO:0007669"/>
    <property type="project" value="UniProtKB-SubCell"/>
</dbReference>
<evidence type="ECO:0000256" key="3">
    <source>
        <dbReference type="SAM" id="Phobius"/>
    </source>
</evidence>
<name>A0AAD8IMD9_9APIA</name>
<dbReference type="EMBL" id="JAUIZM010000004">
    <property type="protein sequence ID" value="KAK1387788.1"/>
    <property type="molecule type" value="Genomic_DNA"/>
</dbReference>
<keyword evidence="3" id="KW-0812">Transmembrane</keyword>
<dbReference type="InterPro" id="IPR000595">
    <property type="entry name" value="cNMP-bd_dom"/>
</dbReference>
<evidence type="ECO:0000256" key="1">
    <source>
        <dbReference type="ARBA" id="ARBA00023286"/>
    </source>
</evidence>
<keyword evidence="1" id="KW-0813">Transport</keyword>
<keyword evidence="3" id="KW-0472">Membrane</keyword>
<evidence type="ECO:0000259" key="4">
    <source>
        <dbReference type="PROSITE" id="PS50042"/>
    </source>
</evidence>
<protein>
    <submittedName>
        <fullName evidence="5">Cyclic nucleotide-binding domain-containing protein</fullName>
    </submittedName>
</protein>
<dbReference type="Proteomes" id="UP001237642">
    <property type="component" value="Unassembled WGS sequence"/>
</dbReference>
<comment type="caution">
    <text evidence="5">The sequence shown here is derived from an EMBL/GenBank/DDBJ whole genome shotgun (WGS) entry which is preliminary data.</text>
</comment>
<dbReference type="GO" id="GO:0034220">
    <property type="term" value="P:monoatomic ion transmembrane transport"/>
    <property type="evidence" value="ECO:0007669"/>
    <property type="project" value="UniProtKB-KW"/>
</dbReference>
<evidence type="ECO:0000256" key="2">
    <source>
        <dbReference type="ARBA" id="ARBA00023303"/>
    </source>
</evidence>
<dbReference type="PROSITE" id="PS50042">
    <property type="entry name" value="CNMP_BINDING_3"/>
    <property type="match status" value="1"/>
</dbReference>
<keyword evidence="3" id="KW-1133">Transmembrane helix</keyword>